<organism evidence="1 2">
    <name type="scientific">Phytophthora fragariaefolia</name>
    <dbReference type="NCBI Taxonomy" id="1490495"/>
    <lineage>
        <taxon>Eukaryota</taxon>
        <taxon>Sar</taxon>
        <taxon>Stramenopiles</taxon>
        <taxon>Oomycota</taxon>
        <taxon>Peronosporomycetes</taxon>
        <taxon>Peronosporales</taxon>
        <taxon>Peronosporaceae</taxon>
        <taxon>Phytophthora</taxon>
    </lineage>
</organism>
<dbReference type="OrthoDB" id="1645289at2759"/>
<sequence length="143" mass="15759">MEKFPYREAVGSFMYLMMGTRSDLANFVRQVSRYLHNPGPPHWNYVLRGLKYLNGTRDYGITLGARDVTNATLAHALNAYSDTDYANNVDTRRSISGYVTVRKLANFVAEFTPKAGDAFNNGGTVRGSGLHSARSAISQASEA</sequence>
<dbReference type="PANTHER" id="PTHR11439">
    <property type="entry name" value="GAG-POL-RELATED RETROTRANSPOSON"/>
    <property type="match status" value="1"/>
</dbReference>
<name>A0A9W6UCL3_9STRA</name>
<dbReference type="Proteomes" id="UP001165121">
    <property type="component" value="Unassembled WGS sequence"/>
</dbReference>
<keyword evidence="2" id="KW-1185">Reference proteome</keyword>
<protein>
    <submittedName>
        <fullName evidence="1">Unnamed protein product</fullName>
    </submittedName>
</protein>
<reference evidence="1" key="1">
    <citation type="submission" date="2023-04" db="EMBL/GenBank/DDBJ databases">
        <title>Phytophthora fragariaefolia NBRC 109709.</title>
        <authorList>
            <person name="Ichikawa N."/>
            <person name="Sato H."/>
            <person name="Tonouchi N."/>
        </authorList>
    </citation>
    <scope>NUCLEOTIDE SEQUENCE</scope>
    <source>
        <strain evidence="1">NBRC 109709</strain>
    </source>
</reference>
<dbReference type="AlphaFoldDB" id="A0A9W6UCL3"/>
<evidence type="ECO:0000313" key="2">
    <source>
        <dbReference type="Proteomes" id="UP001165121"/>
    </source>
</evidence>
<dbReference type="EMBL" id="BSXT01000583">
    <property type="protein sequence ID" value="GMF30515.1"/>
    <property type="molecule type" value="Genomic_DNA"/>
</dbReference>
<comment type="caution">
    <text evidence="1">The sequence shown here is derived from an EMBL/GenBank/DDBJ whole genome shotgun (WGS) entry which is preliminary data.</text>
</comment>
<accession>A0A9W6UCL3</accession>
<gene>
    <name evidence="1" type="ORF">Pfra01_000678100</name>
</gene>
<proteinExistence type="predicted"/>
<evidence type="ECO:0000313" key="1">
    <source>
        <dbReference type="EMBL" id="GMF30515.1"/>
    </source>
</evidence>